<sequence length="175" mass="18521">MKATDTARGADRTPAPGPADTGPGAPRGAAPAPARPPAPDLAYLLTSLERRIAARLAAALAATGCTPDEWRVLALLADGAGHPMTEIAEYALLPPPTLTKLVDRMVAANRVYRRADTADRRRILVFLSARGRREQQAVAAAVDAERDALAARAGKEELDLLAALLTRLTERLTTD</sequence>
<reference evidence="7" key="1">
    <citation type="journal article" date="2019" name="Int. J. Syst. Evol. Microbiol.">
        <title>The Global Catalogue of Microorganisms (GCM) 10K type strain sequencing project: providing services to taxonomists for standard genome sequencing and annotation.</title>
        <authorList>
            <consortium name="The Broad Institute Genomics Platform"/>
            <consortium name="The Broad Institute Genome Sequencing Center for Infectious Disease"/>
            <person name="Wu L."/>
            <person name="Ma J."/>
        </authorList>
    </citation>
    <scope>NUCLEOTIDE SEQUENCE [LARGE SCALE GENOMIC DNA]</scope>
    <source>
        <strain evidence="7">JCM 3369</strain>
    </source>
</reference>
<dbReference type="RefSeq" id="WP_378048348.1">
    <property type="nucleotide sequence ID" value="NZ_JBHSXE010000001.1"/>
</dbReference>
<dbReference type="Pfam" id="PF12802">
    <property type="entry name" value="MarR_2"/>
    <property type="match status" value="1"/>
</dbReference>
<name>A0ABW2CIF0_9ACTN</name>
<comment type="caution">
    <text evidence="6">The sequence shown here is derived from an EMBL/GenBank/DDBJ whole genome shotgun (WGS) entry which is preliminary data.</text>
</comment>
<dbReference type="PANTHER" id="PTHR33164">
    <property type="entry name" value="TRANSCRIPTIONAL REGULATOR, MARR FAMILY"/>
    <property type="match status" value="1"/>
</dbReference>
<dbReference type="PROSITE" id="PS50995">
    <property type="entry name" value="HTH_MARR_2"/>
    <property type="match status" value="1"/>
</dbReference>
<evidence type="ECO:0000259" key="5">
    <source>
        <dbReference type="PROSITE" id="PS50995"/>
    </source>
</evidence>
<dbReference type="SMART" id="SM00347">
    <property type="entry name" value="HTH_MARR"/>
    <property type="match status" value="1"/>
</dbReference>
<dbReference type="InterPro" id="IPR036390">
    <property type="entry name" value="WH_DNA-bd_sf"/>
</dbReference>
<evidence type="ECO:0000256" key="4">
    <source>
        <dbReference type="SAM" id="MobiDB-lite"/>
    </source>
</evidence>
<proteinExistence type="predicted"/>
<accession>A0ABW2CIF0</accession>
<keyword evidence="3" id="KW-0804">Transcription</keyword>
<dbReference type="EMBL" id="JBHSXS010000006">
    <property type="protein sequence ID" value="MFC6881005.1"/>
    <property type="molecule type" value="Genomic_DNA"/>
</dbReference>
<keyword evidence="1" id="KW-0805">Transcription regulation</keyword>
<dbReference type="InterPro" id="IPR036388">
    <property type="entry name" value="WH-like_DNA-bd_sf"/>
</dbReference>
<dbReference type="Gene3D" id="1.10.10.10">
    <property type="entry name" value="Winged helix-like DNA-binding domain superfamily/Winged helix DNA-binding domain"/>
    <property type="match status" value="1"/>
</dbReference>
<feature type="region of interest" description="Disordered" evidence="4">
    <location>
        <begin position="1"/>
        <end position="36"/>
    </location>
</feature>
<dbReference type="Proteomes" id="UP001596380">
    <property type="component" value="Unassembled WGS sequence"/>
</dbReference>
<feature type="domain" description="HTH marR-type" evidence="5">
    <location>
        <begin position="38"/>
        <end position="170"/>
    </location>
</feature>
<evidence type="ECO:0000313" key="7">
    <source>
        <dbReference type="Proteomes" id="UP001596380"/>
    </source>
</evidence>
<evidence type="ECO:0000256" key="3">
    <source>
        <dbReference type="ARBA" id="ARBA00023163"/>
    </source>
</evidence>
<organism evidence="6 7">
    <name type="scientific">Actinomadura yumaensis</name>
    <dbReference type="NCBI Taxonomy" id="111807"/>
    <lineage>
        <taxon>Bacteria</taxon>
        <taxon>Bacillati</taxon>
        <taxon>Actinomycetota</taxon>
        <taxon>Actinomycetes</taxon>
        <taxon>Streptosporangiales</taxon>
        <taxon>Thermomonosporaceae</taxon>
        <taxon>Actinomadura</taxon>
    </lineage>
</organism>
<evidence type="ECO:0000256" key="2">
    <source>
        <dbReference type="ARBA" id="ARBA00023125"/>
    </source>
</evidence>
<dbReference type="SUPFAM" id="SSF46785">
    <property type="entry name" value="Winged helix' DNA-binding domain"/>
    <property type="match status" value="1"/>
</dbReference>
<keyword evidence="2" id="KW-0238">DNA-binding</keyword>
<feature type="compositionally biased region" description="Low complexity" evidence="4">
    <location>
        <begin position="18"/>
        <end position="32"/>
    </location>
</feature>
<dbReference type="PANTHER" id="PTHR33164:SF64">
    <property type="entry name" value="TRANSCRIPTIONAL REGULATOR SLYA"/>
    <property type="match status" value="1"/>
</dbReference>
<keyword evidence="7" id="KW-1185">Reference proteome</keyword>
<dbReference type="InterPro" id="IPR000835">
    <property type="entry name" value="HTH_MarR-typ"/>
</dbReference>
<dbReference type="InterPro" id="IPR039422">
    <property type="entry name" value="MarR/SlyA-like"/>
</dbReference>
<evidence type="ECO:0000313" key="6">
    <source>
        <dbReference type="EMBL" id="MFC6881005.1"/>
    </source>
</evidence>
<protein>
    <submittedName>
        <fullName evidence="6">MarR family transcriptional regulator</fullName>
    </submittedName>
</protein>
<evidence type="ECO:0000256" key="1">
    <source>
        <dbReference type="ARBA" id="ARBA00023015"/>
    </source>
</evidence>
<gene>
    <name evidence="6" type="ORF">ACFQKB_14655</name>
</gene>